<evidence type="ECO:0000259" key="1">
    <source>
        <dbReference type="Pfam" id="PF14111"/>
    </source>
</evidence>
<feature type="domain" description="DUF4283" evidence="1">
    <location>
        <begin position="40"/>
        <end position="110"/>
    </location>
</feature>
<evidence type="ECO:0000313" key="2">
    <source>
        <dbReference type="EMBL" id="CDY29929.1"/>
    </source>
</evidence>
<dbReference type="PaxDb" id="3708-A0A078GXT7"/>
<dbReference type="Gramene" id="CDY29929">
    <property type="protein sequence ID" value="CDY29929"/>
    <property type="gene ID" value="GSBRNA2T00044411001"/>
</dbReference>
<organism evidence="2 3">
    <name type="scientific">Brassica napus</name>
    <name type="common">Rape</name>
    <dbReference type="NCBI Taxonomy" id="3708"/>
    <lineage>
        <taxon>Eukaryota</taxon>
        <taxon>Viridiplantae</taxon>
        <taxon>Streptophyta</taxon>
        <taxon>Embryophyta</taxon>
        <taxon>Tracheophyta</taxon>
        <taxon>Spermatophyta</taxon>
        <taxon>Magnoliopsida</taxon>
        <taxon>eudicotyledons</taxon>
        <taxon>Gunneridae</taxon>
        <taxon>Pentapetalae</taxon>
        <taxon>rosids</taxon>
        <taxon>malvids</taxon>
        <taxon>Brassicales</taxon>
        <taxon>Brassicaceae</taxon>
        <taxon>Brassiceae</taxon>
        <taxon>Brassica</taxon>
    </lineage>
</organism>
<dbReference type="Proteomes" id="UP000028999">
    <property type="component" value="Unassembled WGS sequence"/>
</dbReference>
<sequence>MSQSQMLGKTGDMKHGEGNRKRLKISVTHFDNSDLIKNYSKTLIWKCMNPEEQYIKALIVMLPKIWKLEDRVVRADLGLGKFQFDFVKEEAIEAVLNIQPFHFDYLMIYLVR</sequence>
<dbReference type="EMBL" id="LK032246">
    <property type="protein sequence ID" value="CDY29929.1"/>
    <property type="molecule type" value="Genomic_DNA"/>
</dbReference>
<reference evidence="2 3" key="1">
    <citation type="journal article" date="2014" name="Science">
        <title>Plant genetics. Early allopolyploid evolution in the post-Neolithic Brassica napus oilseed genome.</title>
        <authorList>
            <person name="Chalhoub B."/>
            <person name="Denoeud F."/>
            <person name="Liu S."/>
            <person name="Parkin I.A."/>
            <person name="Tang H."/>
            <person name="Wang X."/>
            <person name="Chiquet J."/>
            <person name="Belcram H."/>
            <person name="Tong C."/>
            <person name="Samans B."/>
            <person name="Correa M."/>
            <person name="Da Silva C."/>
            <person name="Just J."/>
            <person name="Falentin C."/>
            <person name="Koh C.S."/>
            <person name="Le Clainche I."/>
            <person name="Bernard M."/>
            <person name="Bento P."/>
            <person name="Noel B."/>
            <person name="Labadie K."/>
            <person name="Alberti A."/>
            <person name="Charles M."/>
            <person name="Arnaud D."/>
            <person name="Guo H."/>
            <person name="Daviaud C."/>
            <person name="Alamery S."/>
            <person name="Jabbari K."/>
            <person name="Zhao M."/>
            <person name="Edger P.P."/>
            <person name="Chelaifa H."/>
            <person name="Tack D."/>
            <person name="Lassalle G."/>
            <person name="Mestiri I."/>
            <person name="Schnel N."/>
            <person name="Le Paslier M.C."/>
            <person name="Fan G."/>
            <person name="Renault V."/>
            <person name="Bayer P.E."/>
            <person name="Golicz A.A."/>
            <person name="Manoli S."/>
            <person name="Lee T.H."/>
            <person name="Thi V.H."/>
            <person name="Chalabi S."/>
            <person name="Hu Q."/>
            <person name="Fan C."/>
            <person name="Tollenaere R."/>
            <person name="Lu Y."/>
            <person name="Battail C."/>
            <person name="Shen J."/>
            <person name="Sidebottom C.H."/>
            <person name="Wang X."/>
            <person name="Canaguier A."/>
            <person name="Chauveau A."/>
            <person name="Berard A."/>
            <person name="Deniot G."/>
            <person name="Guan M."/>
            <person name="Liu Z."/>
            <person name="Sun F."/>
            <person name="Lim Y.P."/>
            <person name="Lyons E."/>
            <person name="Town C.D."/>
            <person name="Bancroft I."/>
            <person name="Wang X."/>
            <person name="Meng J."/>
            <person name="Ma J."/>
            <person name="Pires J.C."/>
            <person name="King G.J."/>
            <person name="Brunel D."/>
            <person name="Delourme R."/>
            <person name="Renard M."/>
            <person name="Aury J.M."/>
            <person name="Adams K.L."/>
            <person name="Batley J."/>
            <person name="Snowdon R.J."/>
            <person name="Tost J."/>
            <person name="Edwards D."/>
            <person name="Zhou Y."/>
            <person name="Hua W."/>
            <person name="Sharpe A.G."/>
            <person name="Paterson A.H."/>
            <person name="Guan C."/>
            <person name="Wincker P."/>
        </authorList>
    </citation>
    <scope>NUCLEOTIDE SEQUENCE [LARGE SCALE GENOMIC DNA]</scope>
    <source>
        <strain evidence="3">cv. Darmor-bzh</strain>
    </source>
</reference>
<name>A0A078GXT7_BRANA</name>
<dbReference type="OMA" id="ITLIGRC"/>
<dbReference type="Pfam" id="PF14111">
    <property type="entry name" value="DUF4283"/>
    <property type="match status" value="1"/>
</dbReference>
<protein>
    <submittedName>
        <fullName evidence="2">BnaC05g29070D protein</fullName>
    </submittedName>
</protein>
<dbReference type="InterPro" id="IPR025558">
    <property type="entry name" value="DUF4283"/>
</dbReference>
<keyword evidence="3" id="KW-1185">Reference proteome</keyword>
<proteinExistence type="predicted"/>
<gene>
    <name evidence="2" type="primary">BnaC05g29070D</name>
    <name evidence="2" type="ORF">GSBRNA2T00044411001</name>
</gene>
<accession>A0A078GXT7</accession>
<dbReference type="AlphaFoldDB" id="A0A078GXT7"/>
<dbReference type="STRING" id="3708.A0A078GXT7"/>
<evidence type="ECO:0000313" key="3">
    <source>
        <dbReference type="Proteomes" id="UP000028999"/>
    </source>
</evidence>